<dbReference type="GO" id="GO:0006412">
    <property type="term" value="P:translation"/>
    <property type="evidence" value="ECO:0007669"/>
    <property type="project" value="UniProtKB-KW"/>
</dbReference>
<dbReference type="EC" id="4.2.-.-" evidence="4"/>
<dbReference type="GO" id="GO:0002161">
    <property type="term" value="F:aminoacyl-tRNA deacylase activity"/>
    <property type="evidence" value="ECO:0007669"/>
    <property type="project" value="InterPro"/>
</dbReference>
<dbReference type="PANTHER" id="PTHR30411:SF0">
    <property type="entry name" value="CYS-TRNA(PRO)_CYS-TRNA(CYS) DEACYLASE YBAK"/>
    <property type="match status" value="1"/>
</dbReference>
<dbReference type="InterPro" id="IPR007214">
    <property type="entry name" value="YbaK/aa-tRNA-synth-assoc-dom"/>
</dbReference>
<dbReference type="InterPro" id="IPR004369">
    <property type="entry name" value="Prolyl-tRNA_editing_YbaK/EbsC"/>
</dbReference>
<dbReference type="PANTHER" id="PTHR30411">
    <property type="entry name" value="CYTOPLASMIC PROTEIN"/>
    <property type="match status" value="1"/>
</dbReference>
<proteinExistence type="inferred from homology"/>
<feature type="domain" description="YbaK/aminoacyl-tRNA synthetase-associated" evidence="5">
    <location>
        <begin position="36"/>
        <end position="146"/>
    </location>
</feature>
<evidence type="ECO:0000256" key="1">
    <source>
        <dbReference type="ARBA" id="ARBA00009798"/>
    </source>
</evidence>
<protein>
    <recommendedName>
        <fullName evidence="4">Cys-tRNA(Pro)/Cys-tRNA(Cys) deacylase</fullName>
        <ecNumber evidence="4">4.2.-.-</ecNumber>
    </recommendedName>
</protein>
<comment type="similarity">
    <text evidence="1 4">Belongs to the prolyl-tRNA editing family. YbaK/EbsC subfamily.</text>
</comment>
<accession>A0A212KIX5</accession>
<keyword evidence="2 4" id="KW-0648">Protein biosynthesis</keyword>
<dbReference type="InterPro" id="IPR036754">
    <property type="entry name" value="YbaK/aa-tRNA-synt-asso_dom_sf"/>
</dbReference>
<dbReference type="CDD" id="cd00002">
    <property type="entry name" value="YbaK_deacylase"/>
    <property type="match status" value="1"/>
</dbReference>
<evidence type="ECO:0000313" key="6">
    <source>
        <dbReference type="EMBL" id="SBW11640.1"/>
    </source>
</evidence>
<dbReference type="NCBIfam" id="TIGR00011">
    <property type="entry name" value="YbaK_EbsC"/>
    <property type="match status" value="1"/>
</dbReference>
<evidence type="ECO:0000259" key="5">
    <source>
        <dbReference type="Pfam" id="PF04073"/>
    </source>
</evidence>
<reference evidence="6" key="1">
    <citation type="submission" date="2016-04" db="EMBL/GenBank/DDBJ databases">
        <authorList>
            <person name="Evans L.H."/>
            <person name="Alamgir A."/>
            <person name="Owens N."/>
            <person name="Weber N.D."/>
            <person name="Virtaneva K."/>
            <person name="Barbian K."/>
            <person name="Babar A."/>
            <person name="Rosenke K."/>
        </authorList>
    </citation>
    <scope>NUCLEOTIDE SEQUENCE</scope>
    <source>
        <strain evidence="6">86</strain>
    </source>
</reference>
<dbReference type="SUPFAM" id="SSF55826">
    <property type="entry name" value="YbaK/ProRS associated domain"/>
    <property type="match status" value="1"/>
</dbReference>
<dbReference type="PIRSF" id="PIRSF006181">
    <property type="entry name" value="EbsC_YbaK"/>
    <property type="match status" value="1"/>
</dbReference>
<sequence>MSEEKTNVMRILDQKRIPYVPHSYPYDGGPVDGLTVAETLGADPEAAFKTLVTRGAGGQFYVFVVPVLLELDLKAAAKAAGEKSIEMIRQAELLPLTGYVHGGCSPVGMKKLFNTFIDESAQALNTMMVSAGKLGFQVELAPTALASLVRARFAPISK</sequence>
<dbReference type="GO" id="GO:0016829">
    <property type="term" value="F:lyase activity"/>
    <property type="evidence" value="ECO:0007669"/>
    <property type="project" value="UniProtKB-KW"/>
</dbReference>
<dbReference type="AlphaFoldDB" id="A0A212KIX5"/>
<name>A0A212KIX5_9FIRM</name>
<organism evidence="6">
    <name type="scientific">uncultured Eubacteriales bacterium</name>
    <dbReference type="NCBI Taxonomy" id="172733"/>
    <lineage>
        <taxon>Bacteria</taxon>
        <taxon>Bacillati</taxon>
        <taxon>Bacillota</taxon>
        <taxon>Clostridia</taxon>
        <taxon>Eubacteriales</taxon>
        <taxon>environmental samples</taxon>
    </lineage>
</organism>
<dbReference type="Gene3D" id="3.90.960.10">
    <property type="entry name" value="YbaK/aminoacyl-tRNA synthetase-associated domain"/>
    <property type="match status" value="1"/>
</dbReference>
<dbReference type="Pfam" id="PF04073">
    <property type="entry name" value="tRNA_edit"/>
    <property type="match status" value="1"/>
</dbReference>
<evidence type="ECO:0000256" key="2">
    <source>
        <dbReference type="ARBA" id="ARBA00022917"/>
    </source>
</evidence>
<evidence type="ECO:0000256" key="3">
    <source>
        <dbReference type="ARBA" id="ARBA00023239"/>
    </source>
</evidence>
<dbReference type="EMBL" id="FLUN01000001">
    <property type="protein sequence ID" value="SBW11640.1"/>
    <property type="molecule type" value="Genomic_DNA"/>
</dbReference>
<gene>
    <name evidence="6" type="ORF">KL86CLO1_13341</name>
</gene>
<keyword evidence="3 4" id="KW-0456">Lyase</keyword>
<evidence type="ECO:0000256" key="4">
    <source>
        <dbReference type="PIRNR" id="PIRNR006181"/>
    </source>
</evidence>